<evidence type="ECO:0000313" key="2">
    <source>
        <dbReference type="EMBL" id="PMS17218.1"/>
    </source>
</evidence>
<sequence>MKSLIQSVVIAAALTAPVAVFAQSNAPVTRAQVKAELVQFEQVAGKSALGHDPYYPNDTQAAQVRTLAQNANDQAVGGVRAGTFASGAPINAGTTDAIYFGR</sequence>
<protein>
    <recommendedName>
        <fullName evidence="4">DUF4148 domain-containing protein</fullName>
    </recommendedName>
</protein>
<feature type="chain" id="PRO_5014620741" description="DUF4148 domain-containing protein" evidence="1">
    <location>
        <begin position="23"/>
        <end position="102"/>
    </location>
</feature>
<gene>
    <name evidence="2" type="ORF">C0Z18_20880</name>
</gene>
<dbReference type="InterPro" id="IPR025421">
    <property type="entry name" value="DUF4148"/>
</dbReference>
<dbReference type="EMBL" id="PNYA01000020">
    <property type="protein sequence ID" value="PMS17218.1"/>
    <property type="molecule type" value="Genomic_DNA"/>
</dbReference>
<proteinExistence type="predicted"/>
<organism evidence="2 3">
    <name type="scientific">Trinickia dabaoshanensis</name>
    <dbReference type="NCBI Taxonomy" id="564714"/>
    <lineage>
        <taxon>Bacteria</taxon>
        <taxon>Pseudomonadati</taxon>
        <taxon>Pseudomonadota</taxon>
        <taxon>Betaproteobacteria</taxon>
        <taxon>Burkholderiales</taxon>
        <taxon>Burkholderiaceae</taxon>
        <taxon>Trinickia</taxon>
    </lineage>
</organism>
<comment type="caution">
    <text evidence="2">The sequence shown here is derived from an EMBL/GenBank/DDBJ whole genome shotgun (WGS) entry which is preliminary data.</text>
</comment>
<dbReference type="Pfam" id="PF13663">
    <property type="entry name" value="DUF4148"/>
    <property type="match status" value="1"/>
</dbReference>
<dbReference type="Proteomes" id="UP000235616">
    <property type="component" value="Unassembled WGS sequence"/>
</dbReference>
<evidence type="ECO:0000256" key="1">
    <source>
        <dbReference type="SAM" id="SignalP"/>
    </source>
</evidence>
<dbReference type="AlphaFoldDB" id="A0A2N7VJA0"/>
<dbReference type="OrthoDB" id="9009748at2"/>
<name>A0A2N7VJA0_9BURK</name>
<feature type="signal peptide" evidence="1">
    <location>
        <begin position="1"/>
        <end position="22"/>
    </location>
</feature>
<keyword evidence="1" id="KW-0732">Signal</keyword>
<evidence type="ECO:0008006" key="4">
    <source>
        <dbReference type="Google" id="ProtNLM"/>
    </source>
</evidence>
<dbReference type="RefSeq" id="WP_102647337.1">
    <property type="nucleotide sequence ID" value="NZ_PNYA01000020.1"/>
</dbReference>
<accession>A0A2N7VJA0</accession>
<keyword evidence="3" id="KW-1185">Reference proteome</keyword>
<reference evidence="2 3" key="1">
    <citation type="submission" date="2018-01" db="EMBL/GenBank/DDBJ databases">
        <title>Whole genome analyses suggest that Burkholderia sensu lato contains two further novel genera in the rhizoxinica-symbiotica group Mycetohabitans gen. nov., and Trinickia gen. nov.: implications for the evolution of diazotrophy and nodulation in the Burkholderiaceae.</title>
        <authorList>
            <person name="Estrada-de los Santos P."/>
            <person name="Palmer M."/>
            <person name="Chavez-Ramirez B."/>
            <person name="Beukes C."/>
            <person name="Steenkamp E.T."/>
            <person name="Hirsch A.M."/>
            <person name="Manyaka P."/>
            <person name="Maluk M."/>
            <person name="Lafos M."/>
            <person name="Crook M."/>
            <person name="Gross E."/>
            <person name="Simon M.F."/>
            <person name="Bueno dos Reis Junior F."/>
            <person name="Poole P.S."/>
            <person name="Venter S.N."/>
            <person name="James E.K."/>
        </authorList>
    </citation>
    <scope>NUCLEOTIDE SEQUENCE [LARGE SCALE GENOMIC DNA]</scope>
    <source>
        <strain evidence="2 3">GIMN1.004</strain>
    </source>
</reference>
<evidence type="ECO:0000313" key="3">
    <source>
        <dbReference type="Proteomes" id="UP000235616"/>
    </source>
</evidence>